<evidence type="ECO:0000313" key="8">
    <source>
        <dbReference type="EMBL" id="KKR92010.1"/>
    </source>
</evidence>
<evidence type="ECO:0000256" key="6">
    <source>
        <dbReference type="RuleBase" id="RU004006"/>
    </source>
</evidence>
<evidence type="ECO:0000256" key="2">
    <source>
        <dbReference type="ARBA" id="ARBA00022980"/>
    </source>
</evidence>
<keyword evidence="6" id="KW-0699">rRNA-binding</keyword>
<comment type="function">
    <text evidence="7">This protein binds specifically to 23S rRNA; its binding is stimulated by other ribosomal proteins, e.g., L4, L17, and L20. It is important during the early stages of 50S assembly. It makes multiple contacts with different domains of the 23S rRNA in the assembled 50S subunit and ribosome.</text>
</comment>
<comment type="caution">
    <text evidence="8">The sequence shown here is derived from an EMBL/GenBank/DDBJ whole genome shotgun (WGS) entry which is preliminary data.</text>
</comment>
<keyword evidence="3 5" id="KW-0687">Ribonucleoprotein</keyword>
<name>A0A0G0X5S7_9BACT</name>
<evidence type="ECO:0000256" key="1">
    <source>
        <dbReference type="ARBA" id="ARBA00009451"/>
    </source>
</evidence>
<dbReference type="GO" id="GO:0019843">
    <property type="term" value="F:rRNA binding"/>
    <property type="evidence" value="ECO:0007669"/>
    <property type="project" value="UniProtKB-KW"/>
</dbReference>
<dbReference type="InterPro" id="IPR047867">
    <property type="entry name" value="Ribosomal_uL22_bac/org-type"/>
</dbReference>
<dbReference type="PANTHER" id="PTHR13501:SF10">
    <property type="entry name" value="LARGE RIBOSOMAL SUBUNIT PROTEIN UL22M"/>
    <property type="match status" value="1"/>
</dbReference>
<comment type="subunit">
    <text evidence="6">Part of the 50S ribosomal subunit.</text>
</comment>
<sequence length="114" mass="12877">MMITARASFVRMSPRKLRIVARAIGSLKPLEAISQLKLMNQRAAEVMLDVFQQAMGNAKNNFKISPETLKTKSVQIEEGPRLKRRDAHAHGARFDAGIRRKRMAHVIVILEGKE</sequence>
<proteinExistence type="inferred from homology"/>
<dbReference type="InterPro" id="IPR001063">
    <property type="entry name" value="Ribosomal_uL22"/>
</dbReference>
<evidence type="ECO:0000256" key="7">
    <source>
        <dbReference type="RuleBase" id="RU004008"/>
    </source>
</evidence>
<evidence type="ECO:0000313" key="9">
    <source>
        <dbReference type="Proteomes" id="UP000034676"/>
    </source>
</evidence>
<keyword evidence="6" id="KW-0694">RNA-binding</keyword>
<dbReference type="SUPFAM" id="SSF54843">
    <property type="entry name" value="Ribosomal protein L22"/>
    <property type="match status" value="1"/>
</dbReference>
<dbReference type="GO" id="GO:0015934">
    <property type="term" value="C:large ribosomal subunit"/>
    <property type="evidence" value="ECO:0007669"/>
    <property type="project" value="InterPro"/>
</dbReference>
<protein>
    <recommendedName>
        <fullName evidence="4 7">50S ribosomal protein L22</fullName>
    </recommendedName>
</protein>
<evidence type="ECO:0000256" key="3">
    <source>
        <dbReference type="ARBA" id="ARBA00023274"/>
    </source>
</evidence>
<dbReference type="InterPro" id="IPR036394">
    <property type="entry name" value="Ribosomal_uL22_sf"/>
</dbReference>
<dbReference type="AlphaFoldDB" id="A0A0G0X5S7"/>
<gene>
    <name evidence="8" type="ORF">UU42_C0006G0049</name>
</gene>
<dbReference type="EMBL" id="LCAO01000006">
    <property type="protein sequence ID" value="KKR92010.1"/>
    <property type="molecule type" value="Genomic_DNA"/>
</dbReference>
<organism evidence="8 9">
    <name type="scientific">Candidatus Woesebacteria bacterium GW2011_GWA1_41_13b</name>
    <dbReference type="NCBI Taxonomy" id="1618555"/>
    <lineage>
        <taxon>Bacteria</taxon>
        <taxon>Candidatus Woeseibacteriota</taxon>
    </lineage>
</organism>
<dbReference type="Proteomes" id="UP000034676">
    <property type="component" value="Unassembled WGS sequence"/>
</dbReference>
<evidence type="ECO:0000256" key="5">
    <source>
        <dbReference type="RuleBase" id="RU004005"/>
    </source>
</evidence>
<dbReference type="GO" id="GO:0003735">
    <property type="term" value="F:structural constituent of ribosome"/>
    <property type="evidence" value="ECO:0007669"/>
    <property type="project" value="InterPro"/>
</dbReference>
<reference evidence="8 9" key="1">
    <citation type="journal article" date="2015" name="Nature">
        <title>rRNA introns, odd ribosomes, and small enigmatic genomes across a large radiation of phyla.</title>
        <authorList>
            <person name="Brown C.T."/>
            <person name="Hug L.A."/>
            <person name="Thomas B.C."/>
            <person name="Sharon I."/>
            <person name="Castelle C.J."/>
            <person name="Singh A."/>
            <person name="Wilkins M.J."/>
            <person name="Williams K.H."/>
            <person name="Banfield J.F."/>
        </authorList>
    </citation>
    <scope>NUCLEOTIDE SEQUENCE [LARGE SCALE GENOMIC DNA]</scope>
</reference>
<dbReference type="Gene3D" id="3.90.470.10">
    <property type="entry name" value="Ribosomal protein L22/L17"/>
    <property type="match status" value="1"/>
</dbReference>
<comment type="similarity">
    <text evidence="1 5">Belongs to the universal ribosomal protein uL22 family.</text>
</comment>
<dbReference type="GO" id="GO:0006412">
    <property type="term" value="P:translation"/>
    <property type="evidence" value="ECO:0007669"/>
    <property type="project" value="InterPro"/>
</dbReference>
<evidence type="ECO:0000256" key="4">
    <source>
        <dbReference type="ARBA" id="ARBA00035480"/>
    </source>
</evidence>
<keyword evidence="2 5" id="KW-0689">Ribosomal protein</keyword>
<dbReference type="PANTHER" id="PTHR13501">
    <property type="entry name" value="CHLOROPLAST 50S RIBOSOMAL PROTEIN L22-RELATED"/>
    <property type="match status" value="1"/>
</dbReference>
<dbReference type="Pfam" id="PF00237">
    <property type="entry name" value="Ribosomal_L22"/>
    <property type="match status" value="1"/>
</dbReference>
<accession>A0A0G0X5S7</accession>